<sequence>MAAAAFAALAGAAQRSGPHALALPAALCASSAARPIPCASTVPGFGPGSNMTQALRCIAFVSPLGGTGQTTVVANMASLWSAVGVPCMAVDLCAQNSLGLHLGQTHPAPDGWAQRVEQGQWWAESALENSAQVRFLPFGSPTLQSAPQNLQHDPHWLSTQLQACAWDDNSLVLLDTPQWPQALATQALRCADLVVVCLDTTPRAPLLQTQVQRLLDQARPSAGLALLATRFNPRRDAQRLALQTLQQQWPQLLAPYVLHDDESVPAALAAAHCVSAHAPQAQSAHDLNGIARWLLARCPTSPQGEA</sequence>
<dbReference type="Gene3D" id="3.40.50.300">
    <property type="entry name" value="P-loop containing nucleotide triphosphate hydrolases"/>
    <property type="match status" value="1"/>
</dbReference>
<dbReference type="EMBL" id="QFZK01000002">
    <property type="protein sequence ID" value="RFO98255.1"/>
    <property type="molecule type" value="Genomic_DNA"/>
</dbReference>
<dbReference type="Proteomes" id="UP000260665">
    <property type="component" value="Unassembled WGS sequence"/>
</dbReference>
<dbReference type="InterPro" id="IPR050678">
    <property type="entry name" value="DNA_Partitioning_ATPase"/>
</dbReference>
<reference evidence="1 2" key="1">
    <citation type="submission" date="2018-05" db="EMBL/GenBank/DDBJ databases">
        <title>Rhodoferax soyangensis sp.nov., isolated from an oligotrophic freshwater lake.</title>
        <authorList>
            <person name="Park M."/>
        </authorList>
    </citation>
    <scope>NUCLEOTIDE SEQUENCE [LARGE SCALE GENOMIC DNA]</scope>
    <source>
        <strain evidence="1 2">IMCC26218</strain>
    </source>
</reference>
<dbReference type="NCBIfam" id="TIGR03371">
    <property type="entry name" value="cellulose_yhjQ"/>
    <property type="match status" value="1"/>
</dbReference>
<accession>A0A3E1RFU8</accession>
<dbReference type="PANTHER" id="PTHR13696:SF99">
    <property type="entry name" value="COBYRINIC ACID AC-DIAMIDE SYNTHASE"/>
    <property type="match status" value="1"/>
</dbReference>
<evidence type="ECO:0000313" key="2">
    <source>
        <dbReference type="Proteomes" id="UP000260665"/>
    </source>
</evidence>
<dbReference type="InterPro" id="IPR017746">
    <property type="entry name" value="Cellulose_synthase_operon_BcsQ"/>
</dbReference>
<dbReference type="PANTHER" id="PTHR13696">
    <property type="entry name" value="P-LOOP CONTAINING NUCLEOSIDE TRIPHOSPHATE HYDROLASE"/>
    <property type="match status" value="1"/>
</dbReference>
<evidence type="ECO:0000313" key="1">
    <source>
        <dbReference type="EMBL" id="RFO98255.1"/>
    </source>
</evidence>
<keyword evidence="2" id="KW-1185">Reference proteome</keyword>
<dbReference type="InterPro" id="IPR027417">
    <property type="entry name" value="P-loop_NTPase"/>
</dbReference>
<proteinExistence type="predicted"/>
<dbReference type="SUPFAM" id="SSF52540">
    <property type="entry name" value="P-loop containing nucleoside triphosphate hydrolases"/>
    <property type="match status" value="1"/>
</dbReference>
<comment type="caution">
    <text evidence="1">The sequence shown here is derived from an EMBL/GenBank/DDBJ whole genome shotgun (WGS) entry which is preliminary data.</text>
</comment>
<protein>
    <submittedName>
        <fullName evidence="1">Cellulose synthase operon protein YhjQ</fullName>
    </submittedName>
</protein>
<gene>
    <name evidence="1" type="primary">yhjQ</name>
    <name evidence="1" type="ORF">DIC66_05980</name>
</gene>
<organism evidence="1 2">
    <name type="scientific">Rhodoferax lacus</name>
    <dbReference type="NCBI Taxonomy" id="2184758"/>
    <lineage>
        <taxon>Bacteria</taxon>
        <taxon>Pseudomonadati</taxon>
        <taxon>Pseudomonadota</taxon>
        <taxon>Betaproteobacteria</taxon>
        <taxon>Burkholderiales</taxon>
        <taxon>Comamonadaceae</taxon>
        <taxon>Rhodoferax</taxon>
    </lineage>
</organism>
<dbReference type="AlphaFoldDB" id="A0A3E1RFU8"/>
<dbReference type="Pfam" id="PF06564">
    <property type="entry name" value="CBP_BcsQ"/>
    <property type="match status" value="1"/>
</dbReference>
<name>A0A3E1RFU8_9BURK</name>